<comment type="caution">
    <text evidence="8">The sequence shown here is derived from an EMBL/GenBank/DDBJ whole genome shotgun (WGS) entry which is preliminary data.</text>
</comment>
<evidence type="ECO:0000256" key="4">
    <source>
        <dbReference type="ARBA" id="ARBA00022827"/>
    </source>
</evidence>
<organism evidence="8 9">
    <name type="scientific">Phialemonium thermophilum</name>
    <dbReference type="NCBI Taxonomy" id="223376"/>
    <lineage>
        <taxon>Eukaryota</taxon>
        <taxon>Fungi</taxon>
        <taxon>Dikarya</taxon>
        <taxon>Ascomycota</taxon>
        <taxon>Pezizomycotina</taxon>
        <taxon>Sordariomycetes</taxon>
        <taxon>Sordariomycetidae</taxon>
        <taxon>Cephalothecales</taxon>
        <taxon>Cephalothecaceae</taxon>
        <taxon>Phialemonium</taxon>
    </lineage>
</organism>
<dbReference type="InterPro" id="IPR012951">
    <property type="entry name" value="BBE"/>
</dbReference>
<keyword evidence="3" id="KW-0285">Flavoprotein</keyword>
<evidence type="ECO:0000256" key="5">
    <source>
        <dbReference type="ARBA" id="ARBA00023002"/>
    </source>
</evidence>
<feature type="region of interest" description="Disordered" evidence="6">
    <location>
        <begin position="490"/>
        <end position="512"/>
    </location>
</feature>
<dbReference type="Gene3D" id="3.30.465.10">
    <property type="match status" value="1"/>
</dbReference>
<dbReference type="PROSITE" id="PS51387">
    <property type="entry name" value="FAD_PCMH"/>
    <property type="match status" value="1"/>
</dbReference>
<gene>
    <name evidence="8" type="ORF">VTK73DRAFT_7772</name>
</gene>
<sequence length="512" mass="55745">MRPQLGSIGPVVVAICATVHAKRLDQRAAITDCLQTAGVPEDDPGSTDWAYDVAPFNQRFNYTPLAIAVPLAVEHVQAAVSCAVKVGGGGIKVNAKAGGHSYAAFGLGGEDGHLVIELDRMNNVELDPDTNIATIEAGARLGHVALSLFEQGQRAFSHAGHSLHGGFGFSSHTHGLALDWMAGATVVLANGTAVECSENENTDLFWALRGAGSCFGVVTSFRFRTFPAPPVVTVFGAILPWRTAEQAYAGWSVLQDWVLVGGMPAEMNMRVFGVAFGAQLQGLYHGNASAMEAAVAPLLTLLNTTLWQVNETDWMGGFEAYANGDTINATHPYTLQELFYSKSLVTSPLPPEAMHSAVDYWFSAGRNLTSRVWYIIIDMYGGANAAIPQVAATTTSYAHRGDRLFLYEFYDRQVSGKTFPASGFAFLDGFVDAFTRHLDTSQWGMYVNYADPRMSRAEAQEVYWRDSLPRLQQIKARVDPADLFYYPQSVEPAGLEDEDEDEEGHYDDIESW</sequence>
<comment type="cofactor">
    <cofactor evidence="1">
        <name>FAD</name>
        <dbReference type="ChEBI" id="CHEBI:57692"/>
    </cofactor>
</comment>
<proteinExistence type="inferred from homology"/>
<evidence type="ECO:0000259" key="7">
    <source>
        <dbReference type="PROSITE" id="PS51387"/>
    </source>
</evidence>
<keyword evidence="9" id="KW-1185">Reference proteome</keyword>
<dbReference type="Pfam" id="PF01565">
    <property type="entry name" value="FAD_binding_4"/>
    <property type="match status" value="1"/>
</dbReference>
<evidence type="ECO:0000256" key="3">
    <source>
        <dbReference type="ARBA" id="ARBA00022630"/>
    </source>
</evidence>
<reference evidence="8 9" key="1">
    <citation type="journal article" date="2024" name="Commun. Biol.">
        <title>Comparative genomic analysis of thermophilic fungi reveals convergent evolutionary adaptations and gene losses.</title>
        <authorList>
            <person name="Steindorff A.S."/>
            <person name="Aguilar-Pontes M.V."/>
            <person name="Robinson A.J."/>
            <person name="Andreopoulos B."/>
            <person name="LaButti K."/>
            <person name="Kuo A."/>
            <person name="Mondo S."/>
            <person name="Riley R."/>
            <person name="Otillar R."/>
            <person name="Haridas S."/>
            <person name="Lipzen A."/>
            <person name="Grimwood J."/>
            <person name="Schmutz J."/>
            <person name="Clum A."/>
            <person name="Reid I.D."/>
            <person name="Moisan M.C."/>
            <person name="Butler G."/>
            <person name="Nguyen T.T.M."/>
            <person name="Dewar K."/>
            <person name="Conant G."/>
            <person name="Drula E."/>
            <person name="Henrissat B."/>
            <person name="Hansel C."/>
            <person name="Singer S."/>
            <person name="Hutchinson M.I."/>
            <person name="de Vries R.P."/>
            <person name="Natvig D.O."/>
            <person name="Powell A.J."/>
            <person name="Tsang A."/>
            <person name="Grigoriev I.V."/>
        </authorList>
    </citation>
    <scope>NUCLEOTIDE SEQUENCE [LARGE SCALE GENOMIC DNA]</scope>
    <source>
        <strain evidence="8 9">ATCC 24622</strain>
    </source>
</reference>
<dbReference type="Pfam" id="PF08031">
    <property type="entry name" value="BBE"/>
    <property type="match status" value="1"/>
</dbReference>
<dbReference type="Gene3D" id="3.40.462.20">
    <property type="match status" value="1"/>
</dbReference>
<dbReference type="InterPro" id="IPR006094">
    <property type="entry name" value="Oxid_FAD_bind_N"/>
</dbReference>
<accession>A0ABR3XS90</accession>
<dbReference type="SUPFAM" id="SSF56176">
    <property type="entry name" value="FAD-binding/transporter-associated domain-like"/>
    <property type="match status" value="1"/>
</dbReference>
<evidence type="ECO:0000313" key="8">
    <source>
        <dbReference type="EMBL" id="KAL1878594.1"/>
    </source>
</evidence>
<keyword evidence="4" id="KW-0274">FAD</keyword>
<feature type="domain" description="FAD-binding PCMH-type" evidence="7">
    <location>
        <begin position="60"/>
        <end position="228"/>
    </location>
</feature>
<dbReference type="EMBL" id="JAZHXJ010000051">
    <property type="protein sequence ID" value="KAL1878594.1"/>
    <property type="molecule type" value="Genomic_DNA"/>
</dbReference>
<dbReference type="InterPro" id="IPR050416">
    <property type="entry name" value="FAD-linked_Oxidoreductase"/>
</dbReference>
<dbReference type="Proteomes" id="UP001586593">
    <property type="component" value="Unassembled WGS sequence"/>
</dbReference>
<dbReference type="InterPro" id="IPR036318">
    <property type="entry name" value="FAD-bd_PCMH-like_sf"/>
</dbReference>
<evidence type="ECO:0000313" key="9">
    <source>
        <dbReference type="Proteomes" id="UP001586593"/>
    </source>
</evidence>
<feature type="compositionally biased region" description="Acidic residues" evidence="6">
    <location>
        <begin position="494"/>
        <end position="512"/>
    </location>
</feature>
<name>A0ABR3XS90_9PEZI</name>
<evidence type="ECO:0000256" key="6">
    <source>
        <dbReference type="SAM" id="MobiDB-lite"/>
    </source>
</evidence>
<dbReference type="PANTHER" id="PTHR42973">
    <property type="entry name" value="BINDING OXIDOREDUCTASE, PUTATIVE (AFU_ORTHOLOGUE AFUA_1G17690)-RELATED"/>
    <property type="match status" value="1"/>
</dbReference>
<protein>
    <recommendedName>
        <fullName evidence="7">FAD-binding PCMH-type domain-containing protein</fullName>
    </recommendedName>
</protein>
<dbReference type="InterPro" id="IPR016169">
    <property type="entry name" value="FAD-bd_PCMH_sub2"/>
</dbReference>
<dbReference type="InterPro" id="IPR016166">
    <property type="entry name" value="FAD-bd_PCMH"/>
</dbReference>
<dbReference type="PANTHER" id="PTHR42973:SF39">
    <property type="entry name" value="FAD-BINDING PCMH-TYPE DOMAIN-CONTAINING PROTEIN"/>
    <property type="match status" value="1"/>
</dbReference>
<evidence type="ECO:0000256" key="2">
    <source>
        <dbReference type="ARBA" id="ARBA00005466"/>
    </source>
</evidence>
<keyword evidence="5" id="KW-0560">Oxidoreductase</keyword>
<comment type="similarity">
    <text evidence="2">Belongs to the oxygen-dependent FAD-linked oxidoreductase family.</text>
</comment>
<evidence type="ECO:0000256" key="1">
    <source>
        <dbReference type="ARBA" id="ARBA00001974"/>
    </source>
</evidence>